<dbReference type="OrthoDB" id="9803192at2"/>
<dbReference type="SUPFAM" id="SSF46548">
    <property type="entry name" value="alpha-helical ferredoxin"/>
    <property type="match status" value="1"/>
</dbReference>
<dbReference type="Gene3D" id="3.50.50.60">
    <property type="entry name" value="FAD/NAD(P)-binding domain"/>
    <property type="match status" value="2"/>
</dbReference>
<sequence length="434" mass="47264">MSLHVIDEANRCLQCKKPLCRQGCPVNTPIPEAISLLKENKIQAAGKLLFGNNPLSIVCAHVCPQENQCEGHCVLGKKGSPILFSEIERYISGYYIDLFDPLPSRKDKGKVAIIGSGPAGITIAFDLSSRGYDVTIFERYDKIGGVLRYGIPDFRLPKPILDRMSDMLRASGVTIRPNTSIGTNLTIEDLFRDAYRAVFMGTGVWKPRKLNLPGETLGHVHFAIDYLRNPEVYRLGNTVAVIGAGDVAMDAARTALRHGSQNVYVLYAKREQDVSAREVEVSYAKIDGATFLFNTEPIAFVDGGVIVADTIVEDQEGGRPIVRTVEGSQRLFSADSVIVSIGQGPRSVIVDSTPGIEVSDKGLVNVDDSGRTTHDGIFASGDVVTGARTVVEAVKVSRRVADAMDDYISTHFPTDAHLREKAPGEKKSEKHFTS</sequence>
<dbReference type="InterPro" id="IPR009051">
    <property type="entry name" value="Helical_ferredxn"/>
</dbReference>
<dbReference type="Pfam" id="PF07992">
    <property type="entry name" value="Pyr_redox_2"/>
    <property type="match status" value="1"/>
</dbReference>
<evidence type="ECO:0000313" key="2">
    <source>
        <dbReference type="EMBL" id="AEC01601.1"/>
    </source>
</evidence>
<feature type="domain" description="4Fe-4S ferredoxin-type" evidence="1">
    <location>
        <begin position="2"/>
        <end position="34"/>
    </location>
</feature>
<reference evidence="3" key="1">
    <citation type="submission" date="2011-04" db="EMBL/GenBank/DDBJ databases">
        <title>The complete genome of Spirochaeta coccoides DSM 17374.</title>
        <authorList>
            <person name="Lucas S."/>
            <person name="Copeland A."/>
            <person name="Lapidus A."/>
            <person name="Bruce D."/>
            <person name="Goodwin L."/>
            <person name="Pitluck S."/>
            <person name="Peters L."/>
            <person name="Kyrpides N."/>
            <person name="Mavromatis K."/>
            <person name="Pagani I."/>
            <person name="Ivanova N."/>
            <person name="Ovchinnikova G."/>
            <person name="Lu M."/>
            <person name="Detter J.C."/>
            <person name="Tapia R."/>
            <person name="Han C."/>
            <person name="Land M."/>
            <person name="Hauser L."/>
            <person name="Markowitz V."/>
            <person name="Cheng J.-F."/>
            <person name="Hugenholtz P."/>
            <person name="Woyke T."/>
            <person name="Wu D."/>
            <person name="Spring S."/>
            <person name="Schroeder M."/>
            <person name="Brambilla E."/>
            <person name="Klenk H.-P."/>
            <person name="Eisen J.A."/>
        </authorList>
    </citation>
    <scope>NUCLEOTIDE SEQUENCE [LARGE SCALE GENOMIC DNA]</scope>
    <source>
        <strain evidence="3">ATCC BAA-1237 / DSM 17374 / SPN1</strain>
    </source>
</reference>
<name>F4GHR3_PARC1</name>
<dbReference type="Pfam" id="PF14691">
    <property type="entry name" value="Fer4_20"/>
    <property type="match status" value="1"/>
</dbReference>
<dbReference type="PRINTS" id="PR00469">
    <property type="entry name" value="PNDRDTASEII"/>
</dbReference>
<dbReference type="EMBL" id="CP002659">
    <property type="protein sequence ID" value="AEC01601.1"/>
    <property type="molecule type" value="Genomic_DNA"/>
</dbReference>
<evidence type="ECO:0000313" key="3">
    <source>
        <dbReference type="Proteomes" id="UP000007939"/>
    </source>
</evidence>
<proteinExistence type="predicted"/>
<dbReference type="RefSeq" id="WP_013738997.1">
    <property type="nucleotide sequence ID" value="NC_015436.1"/>
</dbReference>
<dbReference type="PRINTS" id="PR00368">
    <property type="entry name" value="FADPNR"/>
</dbReference>
<dbReference type="InterPro" id="IPR036188">
    <property type="entry name" value="FAD/NAD-bd_sf"/>
</dbReference>
<dbReference type="GO" id="GO:0004355">
    <property type="term" value="F:glutamate synthase (NADPH) activity"/>
    <property type="evidence" value="ECO:0007669"/>
    <property type="project" value="UniProtKB-EC"/>
</dbReference>
<evidence type="ECO:0000259" key="1">
    <source>
        <dbReference type="PROSITE" id="PS51379"/>
    </source>
</evidence>
<dbReference type="InterPro" id="IPR023753">
    <property type="entry name" value="FAD/NAD-binding_dom"/>
</dbReference>
<dbReference type="KEGG" id="scc:Spico_0372"/>
<protein>
    <submittedName>
        <fullName evidence="2">Glutamate synthase (NADPH)</fullName>
        <ecNumber evidence="2">1.4.1.13</ecNumber>
    </submittedName>
</protein>
<dbReference type="PROSITE" id="PS51379">
    <property type="entry name" value="4FE4S_FER_2"/>
    <property type="match status" value="1"/>
</dbReference>
<dbReference type="SUPFAM" id="SSF51971">
    <property type="entry name" value="Nucleotide-binding domain"/>
    <property type="match status" value="2"/>
</dbReference>
<dbReference type="EC" id="1.4.1.13" evidence="2"/>
<gene>
    <name evidence="2" type="ordered locus">Spico_0372</name>
</gene>
<dbReference type="GO" id="GO:0051536">
    <property type="term" value="F:iron-sulfur cluster binding"/>
    <property type="evidence" value="ECO:0007669"/>
    <property type="project" value="InterPro"/>
</dbReference>
<reference evidence="2 3" key="2">
    <citation type="journal article" date="2012" name="Stand. Genomic Sci.">
        <title>Complete genome sequence of the termite hindgut bacterium Spirochaeta coccoides type strain (SPN1(T)), reclassification in the genus Sphaerochaeta as Sphaerochaeta coccoides comb. nov. and emendations of the family Spirochaetaceae and the genus Sphaerochaeta.</title>
        <authorList>
            <person name="Abt B."/>
            <person name="Han C."/>
            <person name="Scheuner C."/>
            <person name="Lu M."/>
            <person name="Lapidus A."/>
            <person name="Nolan M."/>
            <person name="Lucas S."/>
            <person name="Hammon N."/>
            <person name="Deshpande S."/>
            <person name="Cheng J.F."/>
            <person name="Tapia R."/>
            <person name="Goodwin L.A."/>
            <person name="Pitluck S."/>
            <person name="Liolios K."/>
            <person name="Pagani I."/>
            <person name="Ivanova N."/>
            <person name="Mavromatis K."/>
            <person name="Mikhailova N."/>
            <person name="Huntemann M."/>
            <person name="Pati A."/>
            <person name="Chen A."/>
            <person name="Palaniappan K."/>
            <person name="Land M."/>
            <person name="Hauser L."/>
            <person name="Brambilla E.M."/>
            <person name="Rohde M."/>
            <person name="Spring S."/>
            <person name="Gronow S."/>
            <person name="Goker M."/>
            <person name="Woyke T."/>
            <person name="Bristow J."/>
            <person name="Eisen J.A."/>
            <person name="Markowitz V."/>
            <person name="Hugenholtz P."/>
            <person name="Kyrpides N.C."/>
            <person name="Klenk H.P."/>
            <person name="Detter J.C."/>
        </authorList>
    </citation>
    <scope>NUCLEOTIDE SEQUENCE [LARGE SCALE GENOMIC DNA]</scope>
    <source>
        <strain evidence="3">ATCC BAA-1237 / DSM 17374 / SPN1</strain>
    </source>
</reference>
<dbReference type="InterPro" id="IPR028261">
    <property type="entry name" value="DPD_II"/>
</dbReference>
<keyword evidence="2" id="KW-0560">Oxidoreductase</keyword>
<dbReference type="PANTHER" id="PTHR42783">
    <property type="entry name" value="GLUTAMATE SYNTHASE [NADPH] SMALL CHAIN"/>
    <property type="match status" value="1"/>
</dbReference>
<dbReference type="AlphaFoldDB" id="F4GHR3"/>
<dbReference type="eggNOG" id="COG0493">
    <property type="taxonomic scope" value="Bacteria"/>
</dbReference>
<dbReference type="STRING" id="760011.Spico_0372"/>
<accession>F4GHR3</accession>
<dbReference type="Proteomes" id="UP000007939">
    <property type="component" value="Chromosome"/>
</dbReference>
<keyword evidence="3" id="KW-1185">Reference proteome</keyword>
<dbReference type="InterPro" id="IPR017896">
    <property type="entry name" value="4Fe4S_Fe-S-bd"/>
</dbReference>
<organism evidence="2 3">
    <name type="scientific">Parasphaerochaeta coccoides (strain ATCC BAA-1237 / DSM 17374 / SPN1)</name>
    <name type="common">Sphaerochaeta coccoides</name>
    <dbReference type="NCBI Taxonomy" id="760011"/>
    <lineage>
        <taxon>Bacteria</taxon>
        <taxon>Pseudomonadati</taxon>
        <taxon>Spirochaetota</taxon>
        <taxon>Spirochaetia</taxon>
        <taxon>Spirochaetales</taxon>
        <taxon>Sphaerochaetaceae</taxon>
        <taxon>Parasphaerochaeta</taxon>
    </lineage>
</organism>
<dbReference type="HOGENOM" id="CLU_000422_3_3_12"/>
<dbReference type="PANTHER" id="PTHR42783:SF3">
    <property type="entry name" value="GLUTAMATE SYNTHASE [NADPH] SMALL CHAIN-RELATED"/>
    <property type="match status" value="1"/>
</dbReference>
<dbReference type="Gene3D" id="1.10.1060.10">
    <property type="entry name" value="Alpha-helical ferredoxin"/>
    <property type="match status" value="1"/>
</dbReference>